<evidence type="ECO:0000313" key="2">
    <source>
        <dbReference type="EMBL" id="NIJ65392.1"/>
    </source>
</evidence>
<comment type="caution">
    <text evidence="2">The sequence shown here is derived from an EMBL/GenBank/DDBJ whole genome shotgun (WGS) entry which is preliminary data.</text>
</comment>
<evidence type="ECO:0000313" key="3">
    <source>
        <dbReference type="Proteomes" id="UP000564677"/>
    </source>
</evidence>
<keyword evidence="3" id="KW-1185">Reference proteome</keyword>
<dbReference type="InterPro" id="IPR010239">
    <property type="entry name" value="CHP02001"/>
</dbReference>
<protein>
    <submittedName>
        <fullName evidence="2">Uncharacterized protein (TIGR02001 family)</fullName>
    </submittedName>
</protein>
<accession>A0A7X5V018</accession>
<evidence type="ECO:0000256" key="1">
    <source>
        <dbReference type="SAM" id="SignalP"/>
    </source>
</evidence>
<dbReference type="RefSeq" id="WP_167299796.1">
    <property type="nucleotide sequence ID" value="NZ_CP170557.1"/>
</dbReference>
<dbReference type="Proteomes" id="UP000564677">
    <property type="component" value="Unassembled WGS sequence"/>
</dbReference>
<sequence>MRYTMISFVALAAAAATAPARAQDQTDPPPAVTISGSVGVVSDYKFRGISQTDGNFAVQGGITVAHQSGFYVSVWGSSIDDYVTVHGTAHQELDLIAGYKHAFDGGVTVDVGALYYVYPGTRPGFAGDRSSSDFLEPYASVSYAIGPATAKITGNYAPKQKALAIDQGQSGLLRKQDNFYLAGDLSVAIPKTPIGLTAHLGHTWGPSWLSGPTNEYTDWSLGATATWKSLTFGVSYVDTDTNFITPSGKDAAKGGILGSVSVAF</sequence>
<dbReference type="AlphaFoldDB" id="A0A7X5V018"/>
<gene>
    <name evidence="2" type="ORF">FHR20_002354</name>
</gene>
<dbReference type="NCBIfam" id="TIGR02001">
    <property type="entry name" value="gcw_chp"/>
    <property type="match status" value="1"/>
</dbReference>
<reference evidence="2 3" key="1">
    <citation type="submission" date="2020-03" db="EMBL/GenBank/DDBJ databases">
        <title>Genomic Encyclopedia of Type Strains, Phase IV (KMG-IV): sequencing the most valuable type-strain genomes for metagenomic binning, comparative biology and taxonomic classification.</title>
        <authorList>
            <person name="Goeker M."/>
        </authorList>
    </citation>
    <scope>NUCLEOTIDE SEQUENCE [LARGE SCALE GENOMIC DNA]</scope>
    <source>
        <strain evidence="2 3">DSM 4733</strain>
    </source>
</reference>
<keyword evidence="1" id="KW-0732">Signal</keyword>
<dbReference type="EMBL" id="JAASQV010000002">
    <property type="protein sequence ID" value="NIJ65392.1"/>
    <property type="molecule type" value="Genomic_DNA"/>
</dbReference>
<name>A0A7X5V018_9SPHN</name>
<organism evidence="2 3">
    <name type="scientific">Sphingomonas leidyi</name>
    <dbReference type="NCBI Taxonomy" id="68569"/>
    <lineage>
        <taxon>Bacteria</taxon>
        <taxon>Pseudomonadati</taxon>
        <taxon>Pseudomonadota</taxon>
        <taxon>Alphaproteobacteria</taxon>
        <taxon>Sphingomonadales</taxon>
        <taxon>Sphingomonadaceae</taxon>
        <taxon>Sphingomonas</taxon>
    </lineage>
</organism>
<feature type="chain" id="PRO_5031263063" evidence="1">
    <location>
        <begin position="23"/>
        <end position="264"/>
    </location>
</feature>
<proteinExistence type="predicted"/>
<dbReference type="Pfam" id="PF09694">
    <property type="entry name" value="Gcw_chp"/>
    <property type="match status" value="1"/>
</dbReference>
<feature type="signal peptide" evidence="1">
    <location>
        <begin position="1"/>
        <end position="22"/>
    </location>
</feature>